<protein>
    <submittedName>
        <fullName evidence="2">Major antigenic peptide PEB2</fullName>
    </submittedName>
</protein>
<sequence length="247" mass="27461">MKKILFASLLFSSAIYAEVIAYGPGGPAPVLKELATEFEAKKGKKVKIVAGPTGQWINQAKADADIIFAGNSSMMDGFIKAFDGNLDVKNVEVLNIREAGIVVKKGNPKNIKSFKDLLKDNINVMVVDGAGQVGLYEDMALKNGKRKDLLKLRKNIVYYAPNSKMAVDRWNSDDSVDALIIWSHWAKVLGEDKVDFVQAGKDFIIYRAAEIAVTNSTKNKEVAMEFIKFVQSKDAQKVWKKWGWQVK</sequence>
<dbReference type="PANTHER" id="PTHR30632:SF0">
    <property type="entry name" value="SULFATE-BINDING PROTEIN"/>
    <property type="match status" value="1"/>
</dbReference>
<dbReference type="KEGG" id="camy:CSUIS_1495"/>
<dbReference type="Proteomes" id="UP000194260">
    <property type="component" value="Chromosome"/>
</dbReference>
<dbReference type="AlphaFoldDB" id="A0A1X9SYA7"/>
<feature type="signal peptide" evidence="1">
    <location>
        <begin position="1"/>
        <end position="17"/>
    </location>
</feature>
<evidence type="ECO:0000313" key="2">
    <source>
        <dbReference type="EMBL" id="ARR01282.1"/>
    </source>
</evidence>
<dbReference type="GO" id="GO:0015689">
    <property type="term" value="P:molybdate ion transport"/>
    <property type="evidence" value="ECO:0007669"/>
    <property type="project" value="TreeGrafter"/>
</dbReference>
<dbReference type="Pfam" id="PF13531">
    <property type="entry name" value="SBP_bac_11"/>
    <property type="match status" value="1"/>
</dbReference>
<name>A0A1X9SYA7_9BACT</name>
<feature type="chain" id="PRO_5012237084" evidence="1">
    <location>
        <begin position="18"/>
        <end position="247"/>
    </location>
</feature>
<keyword evidence="1" id="KW-0732">Signal</keyword>
<proteinExistence type="predicted"/>
<dbReference type="RefSeq" id="WP_086298331.1">
    <property type="nucleotide sequence ID" value="NZ_CP018789.1"/>
</dbReference>
<dbReference type="CDD" id="cd13519">
    <property type="entry name" value="PBP2_PEB3_AcfC"/>
    <property type="match status" value="1"/>
</dbReference>
<reference evidence="3" key="1">
    <citation type="journal article" date="2017" name="Genome Biol. Evol.">
        <title>Comparative Genomic Analysis Identifies a Campylobacter Clade Deficient in Selenium Metabolism.</title>
        <authorList>
            <person name="Miller W.G."/>
            <person name="Yee E."/>
            <person name="Lopes B.S."/>
            <person name="Chapman M.H."/>
            <person name="Huynh S."/>
            <person name="Bono J.L."/>
            <person name="Parker C.T."/>
            <person name="Strachan N.J.C."/>
            <person name="Forbes K.J."/>
        </authorList>
    </citation>
    <scope>NUCLEOTIDE SEQUENCE [LARGE SCALE GENOMIC DNA]</scope>
    <source>
        <strain evidence="3">RM6137</strain>
    </source>
</reference>
<evidence type="ECO:0000256" key="1">
    <source>
        <dbReference type="SAM" id="SignalP"/>
    </source>
</evidence>
<dbReference type="Gene3D" id="3.40.190.10">
    <property type="entry name" value="Periplasmic binding protein-like II"/>
    <property type="match status" value="2"/>
</dbReference>
<accession>A0A1X9SYA7</accession>
<dbReference type="InterPro" id="IPR050682">
    <property type="entry name" value="ModA/WtpA"/>
</dbReference>
<dbReference type="GO" id="GO:0030973">
    <property type="term" value="F:molybdate ion binding"/>
    <property type="evidence" value="ECO:0007669"/>
    <property type="project" value="TreeGrafter"/>
</dbReference>
<evidence type="ECO:0000313" key="3">
    <source>
        <dbReference type="Proteomes" id="UP000194260"/>
    </source>
</evidence>
<organism evidence="2 3">
    <name type="scientific">Campylobacter porcelli</name>
    <dbReference type="NCBI Taxonomy" id="1660073"/>
    <lineage>
        <taxon>Bacteria</taxon>
        <taxon>Pseudomonadati</taxon>
        <taxon>Campylobacterota</taxon>
        <taxon>Epsilonproteobacteria</taxon>
        <taxon>Campylobacterales</taxon>
        <taxon>Campylobacteraceae</taxon>
        <taxon>Campylobacter</taxon>
    </lineage>
</organism>
<dbReference type="SUPFAM" id="SSF53850">
    <property type="entry name" value="Periplasmic binding protein-like II"/>
    <property type="match status" value="1"/>
</dbReference>
<dbReference type="STRING" id="1660073.CSUIS_1495"/>
<dbReference type="EMBL" id="CP018789">
    <property type="protein sequence ID" value="ARR01282.1"/>
    <property type="molecule type" value="Genomic_DNA"/>
</dbReference>
<gene>
    <name evidence="2" type="ORF">CSUIS_1495</name>
</gene>
<dbReference type="PANTHER" id="PTHR30632">
    <property type="entry name" value="MOLYBDATE-BINDING PERIPLASMIC PROTEIN"/>
    <property type="match status" value="1"/>
</dbReference>